<proteinExistence type="predicted"/>
<organism evidence="1 2">
    <name type="scientific">Quillaja saponaria</name>
    <name type="common">Soap bark tree</name>
    <dbReference type="NCBI Taxonomy" id="32244"/>
    <lineage>
        <taxon>Eukaryota</taxon>
        <taxon>Viridiplantae</taxon>
        <taxon>Streptophyta</taxon>
        <taxon>Embryophyta</taxon>
        <taxon>Tracheophyta</taxon>
        <taxon>Spermatophyta</taxon>
        <taxon>Magnoliopsida</taxon>
        <taxon>eudicotyledons</taxon>
        <taxon>Gunneridae</taxon>
        <taxon>Pentapetalae</taxon>
        <taxon>rosids</taxon>
        <taxon>fabids</taxon>
        <taxon>Fabales</taxon>
        <taxon>Quillajaceae</taxon>
        <taxon>Quillaja</taxon>
    </lineage>
</organism>
<dbReference type="GO" id="GO:0005777">
    <property type="term" value="C:peroxisome"/>
    <property type="evidence" value="ECO:0007669"/>
    <property type="project" value="TreeGrafter"/>
</dbReference>
<dbReference type="Gene3D" id="3.10.129.10">
    <property type="entry name" value="Hotdog Thioesterase"/>
    <property type="match status" value="1"/>
</dbReference>
<evidence type="ECO:0000313" key="2">
    <source>
        <dbReference type="Proteomes" id="UP001163823"/>
    </source>
</evidence>
<name>A0AAD7VLX8_QUISA</name>
<dbReference type="Proteomes" id="UP001163823">
    <property type="component" value="Chromosome 2"/>
</dbReference>
<dbReference type="GO" id="GO:0061522">
    <property type="term" value="F:1,4-dihydroxy-2-naphthoyl-CoA thioesterase activity"/>
    <property type="evidence" value="ECO:0007669"/>
    <property type="project" value="TreeGrafter"/>
</dbReference>
<keyword evidence="2" id="KW-1185">Reference proteome</keyword>
<dbReference type="PANTHER" id="PTHR43240">
    <property type="entry name" value="1,4-DIHYDROXY-2-NAPHTHOYL-COA THIOESTERASE 1"/>
    <property type="match status" value="1"/>
</dbReference>
<dbReference type="PANTHER" id="PTHR43240:SF5">
    <property type="entry name" value="1,4-DIHYDROXY-2-NAPHTHOYL-COA THIOESTERASE 1"/>
    <property type="match status" value="1"/>
</dbReference>
<accession>A0AAD7VLX8</accession>
<dbReference type="KEGG" id="qsa:O6P43_003756"/>
<evidence type="ECO:0000313" key="1">
    <source>
        <dbReference type="EMBL" id="KAJ7980485.1"/>
    </source>
</evidence>
<dbReference type="AlphaFoldDB" id="A0AAD7VLX8"/>
<dbReference type="EMBL" id="JARAOO010000002">
    <property type="protein sequence ID" value="KAJ7980485.1"/>
    <property type="molecule type" value="Genomic_DNA"/>
</dbReference>
<sequence>MASNVVMEEANPSSAKTAALDAPLQAMGFKLEMILSLGRVTGRQPITHSAMGDLVHAEATPIIVGKKIQVWEVQLLNIDPANCEKIAMVSSTKLTLLY</sequence>
<protein>
    <submittedName>
        <fullName evidence="1">1,4-dihydroxy-2-naphthoyl-CoA thioesterase 1</fullName>
    </submittedName>
</protein>
<dbReference type="GO" id="GO:0042372">
    <property type="term" value="P:phylloquinone biosynthetic process"/>
    <property type="evidence" value="ECO:0007669"/>
    <property type="project" value="TreeGrafter"/>
</dbReference>
<comment type="caution">
    <text evidence="1">The sequence shown here is derived from an EMBL/GenBank/DDBJ whole genome shotgun (WGS) entry which is preliminary data.</text>
</comment>
<gene>
    <name evidence="1" type="ORF">O6P43_003756</name>
</gene>
<reference evidence="1" key="1">
    <citation type="journal article" date="2023" name="Science">
        <title>Elucidation of the pathway for biosynthesis of saponin adjuvants from the soapbark tree.</title>
        <authorList>
            <person name="Reed J."/>
            <person name="Orme A."/>
            <person name="El-Demerdash A."/>
            <person name="Owen C."/>
            <person name="Martin L.B.B."/>
            <person name="Misra R.C."/>
            <person name="Kikuchi S."/>
            <person name="Rejzek M."/>
            <person name="Martin A.C."/>
            <person name="Harkess A."/>
            <person name="Leebens-Mack J."/>
            <person name="Louveau T."/>
            <person name="Stephenson M.J."/>
            <person name="Osbourn A."/>
        </authorList>
    </citation>
    <scope>NUCLEOTIDE SEQUENCE</scope>
    <source>
        <strain evidence="1">S10</strain>
    </source>
</reference>